<dbReference type="InterPro" id="IPR004839">
    <property type="entry name" value="Aminotransferase_I/II_large"/>
</dbReference>
<dbReference type="HOGENOM" id="CLU_267624_0_0_6"/>
<dbReference type="GO" id="GO:0071732">
    <property type="term" value="P:cellular response to nitric oxide"/>
    <property type="evidence" value="ECO:0007669"/>
    <property type="project" value="UniProtKB-ARBA"/>
</dbReference>
<feature type="transmembrane region" description="Helical" evidence="13">
    <location>
        <begin position="214"/>
        <end position="236"/>
    </location>
</feature>
<evidence type="ECO:0000256" key="13">
    <source>
        <dbReference type="PROSITE-ProRule" id="PRU00244"/>
    </source>
</evidence>
<feature type="domain" description="HTH gntR-type" evidence="17">
    <location>
        <begin position="723"/>
        <end position="791"/>
    </location>
</feature>
<dbReference type="eggNOG" id="COG1167">
    <property type="taxonomic scope" value="Bacteria"/>
</dbReference>
<evidence type="ECO:0000259" key="16">
    <source>
        <dbReference type="PROSITE" id="PS50924"/>
    </source>
</evidence>
<dbReference type="InterPro" id="IPR043128">
    <property type="entry name" value="Rev_trsase/Diguanyl_cyclase"/>
</dbReference>
<dbReference type="Pfam" id="PF00392">
    <property type="entry name" value="GntR"/>
    <property type="match status" value="1"/>
</dbReference>
<dbReference type="GO" id="GO:0030170">
    <property type="term" value="F:pyridoxal phosphate binding"/>
    <property type="evidence" value="ECO:0007669"/>
    <property type="project" value="InterPro"/>
</dbReference>
<dbReference type="InterPro" id="IPR005330">
    <property type="entry name" value="MHYT_dom"/>
</dbReference>
<keyword evidence="5" id="KW-0973">c-di-GMP</keyword>
<dbReference type="SMART" id="SM00267">
    <property type="entry name" value="GGDEF"/>
    <property type="match status" value="1"/>
</dbReference>
<dbReference type="SUPFAM" id="SSF46785">
    <property type="entry name" value="Winged helix' DNA-binding domain"/>
    <property type="match status" value="1"/>
</dbReference>
<dbReference type="PROSITE" id="PS50887">
    <property type="entry name" value="GGDEF"/>
    <property type="match status" value="1"/>
</dbReference>
<keyword evidence="7" id="KW-0663">Pyridoxal phosphate</keyword>
<dbReference type="GO" id="GO:0071111">
    <property type="term" value="F:cyclic-guanylate-specific phosphodiesterase activity"/>
    <property type="evidence" value="ECO:0007669"/>
    <property type="project" value="UniProtKB-EC"/>
</dbReference>
<dbReference type="FunFam" id="3.40.640.10:FF:000023">
    <property type="entry name" value="Transcriptional regulator, GntR family"/>
    <property type="match status" value="1"/>
</dbReference>
<organism evidence="18 19">
    <name type="scientific">Pantoea ananatis (strain LMG 20103)</name>
    <dbReference type="NCBI Taxonomy" id="706191"/>
    <lineage>
        <taxon>Bacteria</taxon>
        <taxon>Pseudomonadati</taxon>
        <taxon>Pseudomonadota</taxon>
        <taxon>Gammaproteobacteria</taxon>
        <taxon>Enterobacterales</taxon>
        <taxon>Erwiniaceae</taxon>
        <taxon>Pantoea</taxon>
    </lineage>
</organism>
<proteinExistence type="inferred from homology"/>
<keyword evidence="6" id="KW-0808">Transferase</keyword>
<dbReference type="GO" id="GO:0003677">
    <property type="term" value="F:DNA binding"/>
    <property type="evidence" value="ECO:0007669"/>
    <property type="project" value="UniProtKB-KW"/>
</dbReference>
<dbReference type="GO" id="GO:0003700">
    <property type="term" value="F:DNA-binding transcription factor activity"/>
    <property type="evidence" value="ECO:0007669"/>
    <property type="project" value="InterPro"/>
</dbReference>
<keyword evidence="13" id="KW-0472">Membrane</keyword>
<dbReference type="CDD" id="cd01949">
    <property type="entry name" value="GGDEF"/>
    <property type="match status" value="1"/>
</dbReference>
<dbReference type="EMBL" id="CP001875">
    <property type="protein sequence ID" value="ADD78496.1"/>
    <property type="molecule type" value="Genomic_DNA"/>
</dbReference>
<sequence length="1231" mass="135343">MLVASYNAFIVVISVLVAMLASFTALDMAGRVATSTGKVALVWLLGGGFAMGIGIWAMHFIGMLSMDLDMMMSYDARLTALSAGIAVCASIFALWLVCHGELPLPRLAGGAIVLGSGIVAMHYTGMAALMLSQGIVWNWGWVLISVIIALAASVAALWLAFKLREGHEGRVATLRVCASVVMGAAIAGMHYTGMMAAEFPAGSHSMDAGVNSNWLAMVVTVVTLAILGITLLVSMLDARMQARTSILASSLAEANRELAQLALHDNLTRLPNRILLEDRLEQAINKANRECSQFALMFMDLDGFKAVNDAFGHHIGDSLLISVTERMSEQMKGYYTLARLGGDEFVLLIEITEPNDAAAVADQLVKAIDRPFSISRYDLVVSLSIGIVVYPGDGEDERELMFNADAAMYHTKNNGRNGYTFFQPSMNILAQSQLQLNNDLWHALDNDELRLYYQPKFCAPHGPILGFEALLRWQHPRHGLLSPDCFLPMAEKTGMIVNIGNWVINEACRQLHQWHLQGHPEWSVAVNLSAMQFEQSNLVDTVKQALALHHIPAAQLTLEVTETTAMRNPDDSVRILTELTELGVKASIDDFGTGYSSLLYLKRLPASELKIDRAFVNELQHQSEDATIVSAIVALAQSLHLKVVAEGVETPEQQAFLTDLGCNTLQGYLLGRPFHRSGLKRWTCLPAQKQTNPLNWSVSATAFFVTDVQHAKVTPQHQEQHAVAKYQRLMDDIQQQIEAGIWPPGTRLPSLRQQVARQGVSLMTVLHAYELLESQGWIVSRPQSGYYVAPRALAAAPLSVAISERVDINDFVFDILQATRDPAIVPFGSAFPDPALFPQRELMRSLANVSHQLTPTDALHNLPPGNATLRQLLAQRYARQGMTLSPDEIVITSGALEALNLSLQSLTEPGDYVVIEQPSFYGALQAIERLKLKALAIPSDAQNGIDLQQLEDALQRWPVKACWLMTTLQNPLGVTLTPARKQQLVALLARHQVPLIEDDVYAELWDERAPPLPAKAWDREGNVLHCGSFSKSLVAGFRVGWVAAGQHAQRIQRLQLMSTLSTSAPMQLALADFLATRRYDNHLKRLRQSLVKRQQLARQALIKVLPAQSTVSDAAGDIFCGSRCRTASTPRSFTSGRWRKASVLRRGRCLLQVNSSATVSGSIPPGPGIHGPRRQSLRWVKLWRKWPAIKPARPGDVPMSGSKRRKSPLRLSVSANDQSLFSRALAHLVKT</sequence>
<dbReference type="InterPro" id="IPR001633">
    <property type="entry name" value="EAL_dom"/>
</dbReference>
<dbReference type="SMART" id="SM00052">
    <property type="entry name" value="EAL"/>
    <property type="match status" value="1"/>
</dbReference>
<dbReference type="GO" id="GO:0016020">
    <property type="term" value="C:membrane"/>
    <property type="evidence" value="ECO:0007669"/>
    <property type="project" value="UniProtKB-UniRule"/>
</dbReference>
<comment type="similarity">
    <text evidence="3">In the C-terminal section; belongs to the class-I pyridoxal-phosphate-dependent aminotransferase family.</text>
</comment>
<comment type="pathway">
    <text evidence="2">Purine metabolism; 3',5'-cyclic di-GMP biosynthesis.</text>
</comment>
<dbReference type="InterPro" id="IPR000524">
    <property type="entry name" value="Tscrpt_reg_HTH_GntR"/>
</dbReference>
<dbReference type="Gene3D" id="1.10.10.10">
    <property type="entry name" value="Winged helix-like DNA-binding domain superfamily/Winged helix DNA-binding domain"/>
    <property type="match status" value="1"/>
</dbReference>
<evidence type="ECO:0000313" key="19">
    <source>
        <dbReference type="Proteomes" id="UP000001702"/>
    </source>
</evidence>
<dbReference type="STRING" id="706191.PANA_3329"/>
<evidence type="ECO:0000256" key="5">
    <source>
        <dbReference type="ARBA" id="ARBA00022636"/>
    </source>
</evidence>
<comment type="catalytic activity">
    <reaction evidence="12">
        <text>3',3'-c-di-GMP + H2O = 5'-phosphoguanylyl(3'-&gt;5')guanosine + H(+)</text>
        <dbReference type="Rhea" id="RHEA:24902"/>
        <dbReference type="ChEBI" id="CHEBI:15377"/>
        <dbReference type="ChEBI" id="CHEBI:15378"/>
        <dbReference type="ChEBI" id="CHEBI:58754"/>
        <dbReference type="ChEBI" id="CHEBI:58805"/>
        <dbReference type="EC" id="3.1.4.52"/>
    </reaction>
    <physiologicalReaction direction="left-to-right" evidence="12">
        <dbReference type="Rhea" id="RHEA:24903"/>
    </physiologicalReaction>
</comment>
<reference evidence="18 19" key="1">
    <citation type="journal article" date="2010" name="J. Bacteriol.">
        <title>Genome sequence of Pantoea ananatis LMG20103, the causative agent of Eucalyptus blight and dieback.</title>
        <authorList>
            <person name="De Maayer P."/>
            <person name="Chan W.Y."/>
            <person name="Venter S.N."/>
            <person name="Toth I.K."/>
            <person name="Birch P.R."/>
            <person name="Joubert F."/>
            <person name="Coutinho T.A."/>
        </authorList>
    </citation>
    <scope>NUCLEOTIDE SEQUENCE [LARGE SCALE GENOMIC DNA]</scope>
    <source>
        <strain evidence="18 19">LMG 20103</strain>
    </source>
</reference>
<feature type="domain" description="MHYT" evidence="16">
    <location>
        <begin position="6"/>
        <end position="200"/>
    </location>
</feature>
<dbReference type="Pfam" id="PF03707">
    <property type="entry name" value="MHYT"/>
    <property type="match status" value="3"/>
</dbReference>
<dbReference type="PANTHER" id="PTHR44757">
    <property type="entry name" value="DIGUANYLATE CYCLASE DGCP"/>
    <property type="match status" value="1"/>
</dbReference>
<feature type="transmembrane region" description="Helical" evidence="13">
    <location>
        <begin position="173"/>
        <end position="194"/>
    </location>
</feature>
<keyword evidence="19" id="KW-1185">Reference proteome</keyword>
<dbReference type="CDD" id="cd01948">
    <property type="entry name" value="EAL"/>
    <property type="match status" value="1"/>
</dbReference>
<dbReference type="InterPro" id="IPR036390">
    <property type="entry name" value="WH_DNA-bd_sf"/>
</dbReference>
<name>D4GN04_PANAM</name>
<evidence type="ECO:0000313" key="18">
    <source>
        <dbReference type="EMBL" id="ADD78496.1"/>
    </source>
</evidence>
<dbReference type="CDD" id="cd00609">
    <property type="entry name" value="AAT_like"/>
    <property type="match status" value="1"/>
</dbReference>
<dbReference type="AlphaFoldDB" id="D4GN04"/>
<dbReference type="PROSITE" id="PS50949">
    <property type="entry name" value="HTH_GNTR"/>
    <property type="match status" value="1"/>
</dbReference>
<keyword evidence="8" id="KW-0805">Transcription regulation</keyword>
<evidence type="ECO:0000256" key="7">
    <source>
        <dbReference type="ARBA" id="ARBA00022898"/>
    </source>
</evidence>
<dbReference type="Gene3D" id="3.20.20.450">
    <property type="entry name" value="EAL domain"/>
    <property type="match status" value="1"/>
</dbReference>
<feature type="transmembrane region" description="Helical" evidence="13">
    <location>
        <begin position="110"/>
        <end position="131"/>
    </location>
</feature>
<keyword evidence="9" id="KW-0238">DNA-binding</keyword>
<keyword evidence="10" id="KW-0804">Transcription</keyword>
<keyword evidence="13" id="KW-0812">Transmembrane</keyword>
<dbReference type="InterPro" id="IPR015421">
    <property type="entry name" value="PyrdxlP-dep_Trfase_major"/>
</dbReference>
<dbReference type="InterPro" id="IPR052155">
    <property type="entry name" value="Biofilm_reg_signaling"/>
</dbReference>
<evidence type="ECO:0000256" key="6">
    <source>
        <dbReference type="ARBA" id="ARBA00022679"/>
    </source>
</evidence>
<dbReference type="Pfam" id="PF00990">
    <property type="entry name" value="GGDEF"/>
    <property type="match status" value="1"/>
</dbReference>
<dbReference type="SUPFAM" id="SSF55073">
    <property type="entry name" value="Nucleotide cyclase"/>
    <property type="match status" value="1"/>
</dbReference>
<dbReference type="Proteomes" id="UP000001702">
    <property type="component" value="Chromosome"/>
</dbReference>
<dbReference type="InterPro" id="IPR036388">
    <property type="entry name" value="WH-like_DNA-bd_sf"/>
</dbReference>
<evidence type="ECO:0000256" key="9">
    <source>
        <dbReference type="ARBA" id="ARBA00023125"/>
    </source>
</evidence>
<evidence type="ECO:0000256" key="3">
    <source>
        <dbReference type="ARBA" id="ARBA00005384"/>
    </source>
</evidence>
<dbReference type="InterPro" id="IPR015424">
    <property type="entry name" value="PyrdxlP-dep_Trfase"/>
</dbReference>
<dbReference type="PANTHER" id="PTHR44757:SF2">
    <property type="entry name" value="BIOFILM ARCHITECTURE MAINTENANCE PROTEIN MBAA"/>
    <property type="match status" value="1"/>
</dbReference>
<feature type="domain" description="GGDEF" evidence="15">
    <location>
        <begin position="292"/>
        <end position="424"/>
    </location>
</feature>
<dbReference type="GO" id="GO:0008483">
    <property type="term" value="F:transaminase activity"/>
    <property type="evidence" value="ECO:0007669"/>
    <property type="project" value="UniProtKB-KW"/>
</dbReference>
<evidence type="ECO:0000256" key="8">
    <source>
        <dbReference type="ARBA" id="ARBA00023015"/>
    </source>
</evidence>
<evidence type="ECO:0000256" key="10">
    <source>
        <dbReference type="ARBA" id="ARBA00023163"/>
    </source>
</evidence>
<feature type="transmembrane region" description="Helical" evidence="13">
    <location>
        <begin position="78"/>
        <end position="98"/>
    </location>
</feature>
<keyword evidence="13" id="KW-1133">Transmembrane helix</keyword>
<dbReference type="PROSITE" id="PS50883">
    <property type="entry name" value="EAL"/>
    <property type="match status" value="1"/>
</dbReference>
<dbReference type="Pfam" id="PF00155">
    <property type="entry name" value="Aminotran_1_2"/>
    <property type="match status" value="1"/>
</dbReference>
<feature type="transmembrane region" description="Helical" evidence="13">
    <location>
        <begin position="6"/>
        <end position="26"/>
    </location>
</feature>
<feature type="transmembrane region" description="Helical" evidence="13">
    <location>
        <begin position="137"/>
        <end position="161"/>
    </location>
</feature>
<evidence type="ECO:0000256" key="4">
    <source>
        <dbReference type="ARBA" id="ARBA00022576"/>
    </source>
</evidence>
<dbReference type="SMART" id="SM00345">
    <property type="entry name" value="HTH_GNTR"/>
    <property type="match status" value="1"/>
</dbReference>
<evidence type="ECO:0000256" key="1">
    <source>
        <dbReference type="ARBA" id="ARBA00001946"/>
    </source>
</evidence>
<dbReference type="KEGG" id="pam:PANA_3329"/>
<dbReference type="SUPFAM" id="SSF53383">
    <property type="entry name" value="PLP-dependent transferases"/>
    <property type="match status" value="1"/>
</dbReference>
<feature type="transmembrane region" description="Helical" evidence="13">
    <location>
        <begin position="38"/>
        <end position="58"/>
    </location>
</feature>
<dbReference type="InterPro" id="IPR035919">
    <property type="entry name" value="EAL_sf"/>
</dbReference>
<dbReference type="FunFam" id="3.30.70.270:FF:000001">
    <property type="entry name" value="Diguanylate cyclase domain protein"/>
    <property type="match status" value="1"/>
</dbReference>
<evidence type="ECO:0000259" key="14">
    <source>
        <dbReference type="PROSITE" id="PS50883"/>
    </source>
</evidence>
<accession>D4GN04</accession>
<dbReference type="Pfam" id="PF00563">
    <property type="entry name" value="EAL"/>
    <property type="match status" value="1"/>
</dbReference>
<dbReference type="Gene3D" id="3.40.640.10">
    <property type="entry name" value="Type I PLP-dependent aspartate aminotransferase-like (Major domain)"/>
    <property type="match status" value="1"/>
</dbReference>
<evidence type="ECO:0000256" key="2">
    <source>
        <dbReference type="ARBA" id="ARBA00004665"/>
    </source>
</evidence>
<evidence type="ECO:0000259" key="17">
    <source>
        <dbReference type="PROSITE" id="PS50949"/>
    </source>
</evidence>
<evidence type="ECO:0000256" key="11">
    <source>
        <dbReference type="ARBA" id="ARBA00034247"/>
    </source>
</evidence>
<dbReference type="NCBIfam" id="TIGR00254">
    <property type="entry name" value="GGDEF"/>
    <property type="match status" value="1"/>
</dbReference>
<keyword evidence="4" id="KW-0032">Aminotransferase</keyword>
<dbReference type="InterPro" id="IPR000160">
    <property type="entry name" value="GGDEF_dom"/>
</dbReference>
<dbReference type="GO" id="GO:0052621">
    <property type="term" value="F:diguanylate cyclase activity"/>
    <property type="evidence" value="ECO:0007669"/>
    <property type="project" value="UniProtKB-EC"/>
</dbReference>
<dbReference type="eggNOG" id="COG3300">
    <property type="taxonomic scope" value="Bacteria"/>
</dbReference>
<evidence type="ECO:0000256" key="12">
    <source>
        <dbReference type="ARBA" id="ARBA00051114"/>
    </source>
</evidence>
<evidence type="ECO:0000259" key="15">
    <source>
        <dbReference type="PROSITE" id="PS50887"/>
    </source>
</evidence>
<gene>
    <name evidence="18" type="primary">ydcR</name>
    <name evidence="18" type="ordered locus">PANA_3329</name>
</gene>
<dbReference type="FunFam" id="3.20.20.450:FF:000001">
    <property type="entry name" value="Cyclic di-GMP phosphodiesterase yahA"/>
    <property type="match status" value="1"/>
</dbReference>
<dbReference type="SUPFAM" id="SSF141868">
    <property type="entry name" value="EAL domain-like"/>
    <property type="match status" value="1"/>
</dbReference>
<feature type="domain" description="EAL" evidence="14">
    <location>
        <begin position="433"/>
        <end position="687"/>
    </location>
</feature>
<dbReference type="eggNOG" id="COG5001">
    <property type="taxonomic scope" value="Bacteria"/>
</dbReference>
<comment type="catalytic activity">
    <reaction evidence="11">
        <text>2 GTP = 3',3'-c-di-GMP + 2 diphosphate</text>
        <dbReference type="Rhea" id="RHEA:24898"/>
        <dbReference type="ChEBI" id="CHEBI:33019"/>
        <dbReference type="ChEBI" id="CHEBI:37565"/>
        <dbReference type="ChEBI" id="CHEBI:58805"/>
        <dbReference type="EC" id="2.7.7.65"/>
    </reaction>
</comment>
<dbReference type="PROSITE" id="PS50924">
    <property type="entry name" value="MHYT"/>
    <property type="match status" value="1"/>
</dbReference>
<dbReference type="Gene3D" id="3.30.70.270">
    <property type="match status" value="1"/>
</dbReference>
<protein>
    <submittedName>
        <fullName evidence="18">YdcR</fullName>
    </submittedName>
</protein>
<comment type="cofactor">
    <cofactor evidence="1">
        <name>Mg(2+)</name>
        <dbReference type="ChEBI" id="CHEBI:18420"/>
    </cofactor>
</comment>
<dbReference type="CDD" id="cd07377">
    <property type="entry name" value="WHTH_GntR"/>
    <property type="match status" value="1"/>
</dbReference>
<dbReference type="InterPro" id="IPR029787">
    <property type="entry name" value="Nucleotide_cyclase"/>
</dbReference>